<dbReference type="Proteomes" id="UP000601435">
    <property type="component" value="Unassembled WGS sequence"/>
</dbReference>
<feature type="region of interest" description="Disordered" evidence="1">
    <location>
        <begin position="58"/>
        <end position="82"/>
    </location>
</feature>
<dbReference type="OrthoDB" id="406375at2759"/>
<evidence type="ECO:0000256" key="1">
    <source>
        <dbReference type="SAM" id="MobiDB-lite"/>
    </source>
</evidence>
<reference evidence="2" key="1">
    <citation type="submission" date="2021-02" db="EMBL/GenBank/DDBJ databases">
        <authorList>
            <person name="Dougan E. K."/>
            <person name="Rhodes N."/>
            <person name="Thang M."/>
            <person name="Chan C."/>
        </authorList>
    </citation>
    <scope>NUCLEOTIDE SEQUENCE</scope>
</reference>
<organism evidence="2 3">
    <name type="scientific">Symbiodinium necroappetens</name>
    <dbReference type="NCBI Taxonomy" id="1628268"/>
    <lineage>
        <taxon>Eukaryota</taxon>
        <taxon>Sar</taxon>
        <taxon>Alveolata</taxon>
        <taxon>Dinophyceae</taxon>
        <taxon>Suessiales</taxon>
        <taxon>Symbiodiniaceae</taxon>
        <taxon>Symbiodinium</taxon>
    </lineage>
</organism>
<sequence length="99" mass="10860">MLPWFWVCCATKPLDKTEDDTDDFLFRGDRPDSQIRSSTPICKHHRVLQDTDERISFGQEPQDSGIAPGEMPPQKTTGLAESAGIPLALKPFTAVASSG</sequence>
<evidence type="ECO:0000313" key="2">
    <source>
        <dbReference type="EMBL" id="CAE7844677.1"/>
    </source>
</evidence>
<name>A0A813A0C8_9DINO</name>
<protein>
    <submittedName>
        <fullName evidence="2">Uncharacterized protein</fullName>
    </submittedName>
</protein>
<evidence type="ECO:0000313" key="3">
    <source>
        <dbReference type="Proteomes" id="UP000601435"/>
    </source>
</evidence>
<proteinExistence type="predicted"/>
<accession>A0A813A0C8</accession>
<gene>
    <name evidence="2" type="ORF">SNEC2469_LOCUS25899</name>
</gene>
<dbReference type="EMBL" id="CAJNJA010051753">
    <property type="protein sequence ID" value="CAE7844677.1"/>
    <property type="molecule type" value="Genomic_DNA"/>
</dbReference>
<keyword evidence="3" id="KW-1185">Reference proteome</keyword>
<dbReference type="AlphaFoldDB" id="A0A813A0C8"/>
<comment type="caution">
    <text evidence="2">The sequence shown here is derived from an EMBL/GenBank/DDBJ whole genome shotgun (WGS) entry which is preliminary data.</text>
</comment>